<keyword evidence="9" id="KW-0732">Signal</keyword>
<reference evidence="12 13" key="1">
    <citation type="submission" date="2015-09" db="EMBL/GenBank/DDBJ databases">
        <authorList>
            <consortium name="Pathogen Informatics"/>
        </authorList>
    </citation>
    <scope>NUCLEOTIDE SEQUENCE [LARGE SCALE GENOMIC DNA]</scope>
    <source>
        <strain evidence="12 13">2789STDY5608872</strain>
    </source>
</reference>
<gene>
    <name evidence="12" type="primary">yhjJ</name>
    <name evidence="12" type="ORF">ERS852429_03519</name>
</gene>
<dbReference type="GO" id="GO:0046872">
    <property type="term" value="F:metal ion binding"/>
    <property type="evidence" value="ECO:0007669"/>
    <property type="project" value="UniProtKB-KW"/>
</dbReference>
<evidence type="ECO:0000313" key="12">
    <source>
        <dbReference type="EMBL" id="CUN30161.1"/>
    </source>
</evidence>
<dbReference type="InterPro" id="IPR011765">
    <property type="entry name" value="Pept_M16_N"/>
</dbReference>
<evidence type="ECO:0000256" key="1">
    <source>
        <dbReference type="ARBA" id="ARBA00001947"/>
    </source>
</evidence>
<dbReference type="RefSeq" id="WP_057319845.1">
    <property type="nucleotide sequence ID" value="NZ_CYXP01000009.1"/>
</dbReference>
<evidence type="ECO:0000256" key="9">
    <source>
        <dbReference type="SAM" id="SignalP"/>
    </source>
</evidence>
<proteinExistence type="inferred from homology"/>
<keyword evidence="3 12" id="KW-0645">Protease</keyword>
<protein>
    <submittedName>
        <fullName evidence="12">Protease3</fullName>
    </submittedName>
</protein>
<organism evidence="12 13">
    <name type="scientific">Parabacteroides distasonis</name>
    <dbReference type="NCBI Taxonomy" id="823"/>
    <lineage>
        <taxon>Bacteria</taxon>
        <taxon>Pseudomonadati</taxon>
        <taxon>Bacteroidota</taxon>
        <taxon>Bacteroidia</taxon>
        <taxon>Bacteroidales</taxon>
        <taxon>Tannerellaceae</taxon>
        <taxon>Parabacteroides</taxon>
    </lineage>
</organism>
<feature type="domain" description="Peptidase M16 C-terminal" evidence="11">
    <location>
        <begin position="211"/>
        <end position="396"/>
    </location>
</feature>
<evidence type="ECO:0000256" key="7">
    <source>
        <dbReference type="ARBA" id="ARBA00023049"/>
    </source>
</evidence>
<dbReference type="Proteomes" id="UP000095591">
    <property type="component" value="Unassembled WGS sequence"/>
</dbReference>
<evidence type="ECO:0000313" key="13">
    <source>
        <dbReference type="Proteomes" id="UP000095591"/>
    </source>
</evidence>
<keyword evidence="7" id="KW-0482">Metalloprotease</keyword>
<keyword evidence="4" id="KW-0479">Metal-binding</keyword>
<dbReference type="Pfam" id="PF05193">
    <property type="entry name" value="Peptidase_M16_C"/>
    <property type="match status" value="2"/>
</dbReference>
<evidence type="ECO:0000256" key="4">
    <source>
        <dbReference type="ARBA" id="ARBA00022723"/>
    </source>
</evidence>
<evidence type="ECO:0000256" key="8">
    <source>
        <dbReference type="RuleBase" id="RU004447"/>
    </source>
</evidence>
<dbReference type="Gene3D" id="3.30.830.10">
    <property type="entry name" value="Metalloenzyme, LuxS/M16 peptidase-like"/>
    <property type="match status" value="4"/>
</dbReference>
<evidence type="ECO:0000256" key="2">
    <source>
        <dbReference type="ARBA" id="ARBA00007261"/>
    </source>
</evidence>
<dbReference type="GO" id="GO:0006508">
    <property type="term" value="P:proteolysis"/>
    <property type="evidence" value="ECO:0007669"/>
    <property type="project" value="UniProtKB-KW"/>
</dbReference>
<dbReference type="PROSITE" id="PS00143">
    <property type="entry name" value="INSULINASE"/>
    <property type="match status" value="1"/>
</dbReference>
<name>A0A173VSI5_PARDI</name>
<evidence type="ECO:0000256" key="3">
    <source>
        <dbReference type="ARBA" id="ARBA00022670"/>
    </source>
</evidence>
<accession>A0A173VSI5</accession>
<dbReference type="InterPro" id="IPR011249">
    <property type="entry name" value="Metalloenz_LuxS/M16"/>
</dbReference>
<comment type="similarity">
    <text evidence="2 8">Belongs to the peptidase M16 family.</text>
</comment>
<dbReference type="AlphaFoldDB" id="A0A173VSI5"/>
<feature type="domain" description="Peptidase M16 N-terminal" evidence="10">
    <location>
        <begin position="53"/>
        <end position="188"/>
    </location>
</feature>
<dbReference type="GO" id="GO:0004222">
    <property type="term" value="F:metalloendopeptidase activity"/>
    <property type="evidence" value="ECO:0007669"/>
    <property type="project" value="InterPro"/>
</dbReference>
<dbReference type="EMBL" id="CYXP01000009">
    <property type="protein sequence ID" value="CUN30161.1"/>
    <property type="molecule type" value="Genomic_DNA"/>
</dbReference>
<dbReference type="PANTHER" id="PTHR43690">
    <property type="entry name" value="NARDILYSIN"/>
    <property type="match status" value="1"/>
</dbReference>
<dbReference type="SUPFAM" id="SSF63411">
    <property type="entry name" value="LuxS/MPP-like metallohydrolase"/>
    <property type="match status" value="4"/>
</dbReference>
<dbReference type="PANTHER" id="PTHR43690:SF34">
    <property type="entry name" value="ZINC PROTEASE PQQL-LIKE"/>
    <property type="match status" value="1"/>
</dbReference>
<keyword evidence="6" id="KW-0862">Zinc</keyword>
<feature type="chain" id="PRO_5008014131" evidence="9">
    <location>
        <begin position="24"/>
        <end position="940"/>
    </location>
</feature>
<evidence type="ECO:0000256" key="5">
    <source>
        <dbReference type="ARBA" id="ARBA00022801"/>
    </source>
</evidence>
<dbReference type="Pfam" id="PF00675">
    <property type="entry name" value="Peptidase_M16"/>
    <property type="match status" value="1"/>
</dbReference>
<evidence type="ECO:0000259" key="11">
    <source>
        <dbReference type="Pfam" id="PF05193"/>
    </source>
</evidence>
<keyword evidence="5" id="KW-0378">Hydrolase</keyword>
<dbReference type="InterPro" id="IPR001431">
    <property type="entry name" value="Pept_M16_Zn_BS"/>
</dbReference>
<evidence type="ECO:0000256" key="6">
    <source>
        <dbReference type="ARBA" id="ARBA00022833"/>
    </source>
</evidence>
<dbReference type="InterPro" id="IPR007863">
    <property type="entry name" value="Peptidase_M16_C"/>
</dbReference>
<sequence length="940" mass="107033">MIKRHSILTAILLCFVAFTQVMAQEMQEPEPLPIDPKVRYGKLSNGLTYYIRHNDQPKDRADFYIAQNVGSILEEENQRGLAHFLEHMAFDGSRNFPNNGMDEYIESVGMRSGENFNAYTSFDETVYMITNAPVNKSGVVDSCLLILHDWSGFLALTDSAIQKERGVIREEWRTRQDAQTRLWEQQLPKMYPGSRYANRMPIGSIDVIENFKPDELRAYYKKWYRPDLQAIIIVGDVNVDQVEATIKKMFADVPAPVNPAKREQVSVPDNDLPLISIAKDKEASNTILYIFYKHDKLPNDLNRTIAGLVKDYIQQICASIMDERFDDILHQANPPFIYAEAYDDDNFMIAKSKGAWTVAALAKEGEIDSTLTTLVKETQRVKQYGFTPSEYERARINVLKQYESAYNERNNQKNDAYVREYVNHFTNGGYIPGIEMEYTLLNQIAQNIPVEQVNQYIQDMIGEDNIVIGLTGPDKEGIKYPTEENLLRTFLKARQMPVEPYKETVSNEPLVPTLPTPGQITETKTGQHFGATVFTLSNGIKVVLKPTEFKKDEIIMTATSPGGSTLFGTKDIDNLKVFNDVIEIGGLGNFSATDLSKRLAGKKVSCALSLSQDSENVNGMAAPSDLRTLFELIYLSFTAPRMDEEAYASFETRTKAQLQNMELNPMVAFSDSLSKAVYGDNPRASRLRPQDFEHISYPRIMEMRKERFSDASGFVFTFVGNIQIDSIRPYIEQYLATLPSQGKIEKGNPAEVPSMRKGDYMNRFNRSMEIPKVTVANLYTGQMEYNLENIITATALKQVMDLVYYEKVREKEGGTYGVGVSARISPFPEGRTTLQIFFDTDPAKWEQMNTIVRNELKRLSEVGPRQEDFKKTQDNLLKRHAEVLQENSYWLNVLDDYYYKGFDTDTDYESIVKALTPEKIKAFAQKLLGQGNRVEVIMQP</sequence>
<evidence type="ECO:0000259" key="10">
    <source>
        <dbReference type="Pfam" id="PF00675"/>
    </source>
</evidence>
<feature type="signal peptide" evidence="9">
    <location>
        <begin position="1"/>
        <end position="23"/>
    </location>
</feature>
<dbReference type="InterPro" id="IPR050626">
    <property type="entry name" value="Peptidase_M16"/>
</dbReference>
<feature type="domain" description="Peptidase M16 C-terminal" evidence="11">
    <location>
        <begin position="698"/>
        <end position="876"/>
    </location>
</feature>
<comment type="cofactor">
    <cofactor evidence="1">
        <name>Zn(2+)</name>
        <dbReference type="ChEBI" id="CHEBI:29105"/>
    </cofactor>
</comment>